<dbReference type="InterPro" id="IPR013783">
    <property type="entry name" value="Ig-like_fold"/>
</dbReference>
<evidence type="ECO:0000256" key="12">
    <source>
        <dbReference type="ARBA" id="ARBA00024983"/>
    </source>
</evidence>
<feature type="chain" id="PRO_5010877636" description="Probable beta-glucosidase G" evidence="17">
    <location>
        <begin position="20"/>
        <end position="695"/>
    </location>
</feature>
<dbReference type="Pfam" id="PF14310">
    <property type="entry name" value="Fn3-like"/>
    <property type="match status" value="1"/>
</dbReference>
<name>A0A1X2HBX4_SYNRA</name>
<evidence type="ECO:0000256" key="7">
    <source>
        <dbReference type="ARBA" id="ARBA00022729"/>
    </source>
</evidence>
<keyword evidence="11" id="KW-0624">Polysaccharide degradation</keyword>
<dbReference type="InterPro" id="IPR050288">
    <property type="entry name" value="Cellulose_deg_GH3"/>
</dbReference>
<sequence length="695" mass="75130">MKPIVLLTPAIALLQLSAAKETIHERSWDEAYGMAQSLVANMTINDKVAIVSGVGFGLGHCIGNTRKTSGIFPQLCLQDGPVGVRDAKSTSVFPAGITTAATWDRDLIQTRGADLGYEFRHKGVHVALGPSIDILRAPQAGRNWEGFGEDPYLNGEATTATVRGIQSQGVIATAKHFTGYNQETNRNTYSTEVDDRTLHEVYLWPYARAIEAGLGAVMCSYNNINGTHACQDEHTLNTTLKGEMGFRGWVMSDWFATHSTADGVNAGQDMDMPGRSGHFGSSLKRAVKKGKVTPERLTDMVERIVATYYKLGQEKDYPAVSLGDADVDVQENHKKDIRAIGAAATVLLSNKDDILPIVPGKIKQVAVIGEDAGGAIFGPNACILHSCNSGTLAVGGGSGSATFPYLVTPADAIQARAKNASIDVKVADSNIFSASKAEGADIAFVFVNAFAQESFDRSSLDLDKNGNKLIENVAKKNNNTVVVIHSGGPVNMPWIDNPSIKAVLWAGYPGQETGNSIADVLFGDVNPSGRLPFTIAKHETDYCAKVTSDSKIPYTEKLNVGYRWFEALNIKPLFPFGYGLSYTDFKYSHLEVTSKNKQVQASVRVENTGEVDGAEIVQVYLSFPDAAHEPPKVLRGFEKVTIKAGKSTSVQFKLGKTELSIWEPKARDWKIVSGMYKLHIGASSADIRLSVEFEL</sequence>
<evidence type="ECO:0000256" key="11">
    <source>
        <dbReference type="ARBA" id="ARBA00023326"/>
    </source>
</evidence>
<reference evidence="19 20" key="1">
    <citation type="submission" date="2016-07" db="EMBL/GenBank/DDBJ databases">
        <title>Pervasive Adenine N6-methylation of Active Genes in Fungi.</title>
        <authorList>
            <consortium name="DOE Joint Genome Institute"/>
            <person name="Mondo S.J."/>
            <person name="Dannebaum R.O."/>
            <person name="Kuo R.C."/>
            <person name="Labutti K."/>
            <person name="Haridas S."/>
            <person name="Kuo A."/>
            <person name="Salamov A."/>
            <person name="Ahrendt S.R."/>
            <person name="Lipzen A."/>
            <person name="Sullivan W."/>
            <person name="Andreopoulos W.B."/>
            <person name="Clum A."/>
            <person name="Lindquist E."/>
            <person name="Daum C."/>
            <person name="Ramamoorthy G.K."/>
            <person name="Gryganskyi A."/>
            <person name="Culley D."/>
            <person name="Magnuson J.K."/>
            <person name="James T.Y."/>
            <person name="O'Malley M.A."/>
            <person name="Stajich J.E."/>
            <person name="Spatafora J.W."/>
            <person name="Visel A."/>
            <person name="Grigoriev I.V."/>
        </authorList>
    </citation>
    <scope>NUCLEOTIDE SEQUENCE [LARGE SCALE GENOMIC DNA]</scope>
    <source>
        <strain evidence="19 20">NRRL 2496</strain>
    </source>
</reference>
<keyword evidence="10" id="KW-0326">Glycosidase</keyword>
<dbReference type="OrthoDB" id="416222at2759"/>
<evidence type="ECO:0000256" key="10">
    <source>
        <dbReference type="ARBA" id="ARBA00023295"/>
    </source>
</evidence>
<keyword evidence="9" id="KW-0119">Carbohydrate metabolism</keyword>
<dbReference type="PANTHER" id="PTHR42715">
    <property type="entry name" value="BETA-GLUCOSIDASE"/>
    <property type="match status" value="1"/>
</dbReference>
<evidence type="ECO:0000256" key="15">
    <source>
        <dbReference type="ARBA" id="ARBA00041601"/>
    </source>
</evidence>
<dbReference type="EMBL" id="MCGN01000006">
    <property type="protein sequence ID" value="ORY95694.1"/>
    <property type="molecule type" value="Genomic_DNA"/>
</dbReference>
<dbReference type="EC" id="3.2.1.21" evidence="5"/>
<evidence type="ECO:0000256" key="8">
    <source>
        <dbReference type="ARBA" id="ARBA00022801"/>
    </source>
</evidence>
<keyword evidence="20" id="KW-1185">Reference proteome</keyword>
<comment type="catalytic activity">
    <reaction evidence="1">
        <text>Hydrolysis of terminal, non-reducing beta-D-glucosyl residues with release of beta-D-glucose.</text>
        <dbReference type="EC" id="3.2.1.21"/>
    </reaction>
</comment>
<dbReference type="InterPro" id="IPR001764">
    <property type="entry name" value="Glyco_hydro_3_N"/>
</dbReference>
<evidence type="ECO:0000256" key="9">
    <source>
        <dbReference type="ARBA" id="ARBA00023277"/>
    </source>
</evidence>
<evidence type="ECO:0000259" key="18">
    <source>
        <dbReference type="SMART" id="SM01217"/>
    </source>
</evidence>
<comment type="function">
    <text evidence="12">Beta-glucosidases are one of a number of cellulolytic enzymes involved in the degradation of cellulosic biomass. Catalyzes the last step releasing glucose from the inhibitory cellobiose.</text>
</comment>
<dbReference type="AlphaFoldDB" id="A0A1X2HBX4"/>
<gene>
    <name evidence="19" type="ORF">BCR43DRAFT_525388</name>
</gene>
<dbReference type="SUPFAM" id="SSF52279">
    <property type="entry name" value="Beta-D-glucan exohydrolase, C-terminal domain"/>
    <property type="match status" value="1"/>
</dbReference>
<evidence type="ECO:0000313" key="19">
    <source>
        <dbReference type="EMBL" id="ORY95694.1"/>
    </source>
</evidence>
<keyword evidence="7 17" id="KW-0732">Signal</keyword>
<dbReference type="GO" id="GO:0009251">
    <property type="term" value="P:glucan catabolic process"/>
    <property type="evidence" value="ECO:0007669"/>
    <property type="project" value="TreeGrafter"/>
</dbReference>
<evidence type="ECO:0000256" key="2">
    <source>
        <dbReference type="ARBA" id="ARBA00004613"/>
    </source>
</evidence>
<evidence type="ECO:0000313" key="20">
    <source>
        <dbReference type="Proteomes" id="UP000242180"/>
    </source>
</evidence>
<dbReference type="FunFam" id="2.60.40.10:FF:000495">
    <property type="entry name" value="Periplasmic beta-glucosidase"/>
    <property type="match status" value="1"/>
</dbReference>
<dbReference type="FunCoup" id="A0A1X2HBX4">
    <property type="interactions" value="48"/>
</dbReference>
<comment type="caution">
    <text evidence="19">The sequence shown here is derived from an EMBL/GenBank/DDBJ whole genome shotgun (WGS) entry which is preliminary data.</text>
</comment>
<dbReference type="Pfam" id="PF00933">
    <property type="entry name" value="Glyco_hydro_3"/>
    <property type="match status" value="1"/>
</dbReference>
<dbReference type="FunFam" id="3.20.20.300:FF:000002">
    <property type="entry name" value="Probable beta-glucosidase"/>
    <property type="match status" value="1"/>
</dbReference>
<evidence type="ECO:0000256" key="6">
    <source>
        <dbReference type="ARBA" id="ARBA00022525"/>
    </source>
</evidence>
<dbReference type="OMA" id="NICTIEH"/>
<dbReference type="SUPFAM" id="SSF51445">
    <property type="entry name" value="(Trans)glycosidases"/>
    <property type="match status" value="1"/>
</dbReference>
<evidence type="ECO:0000256" key="1">
    <source>
        <dbReference type="ARBA" id="ARBA00000448"/>
    </source>
</evidence>
<dbReference type="InParanoid" id="A0A1X2HBX4"/>
<dbReference type="InterPro" id="IPR036881">
    <property type="entry name" value="Glyco_hydro_3_C_sf"/>
</dbReference>
<evidence type="ECO:0000256" key="4">
    <source>
        <dbReference type="ARBA" id="ARBA00005336"/>
    </source>
</evidence>
<comment type="pathway">
    <text evidence="3">Glycan metabolism; cellulose degradation.</text>
</comment>
<feature type="signal peptide" evidence="17">
    <location>
        <begin position="1"/>
        <end position="19"/>
    </location>
</feature>
<evidence type="ECO:0000256" key="5">
    <source>
        <dbReference type="ARBA" id="ARBA00012744"/>
    </source>
</evidence>
<dbReference type="InterPro" id="IPR036962">
    <property type="entry name" value="Glyco_hydro_3_N_sf"/>
</dbReference>
<evidence type="ECO:0000256" key="13">
    <source>
        <dbReference type="ARBA" id="ARBA00039579"/>
    </source>
</evidence>
<accession>A0A1X2HBX4</accession>
<proteinExistence type="inferred from homology"/>
<dbReference type="InterPro" id="IPR002772">
    <property type="entry name" value="Glyco_hydro_3_C"/>
</dbReference>
<dbReference type="Pfam" id="PF01915">
    <property type="entry name" value="Glyco_hydro_3_C"/>
    <property type="match status" value="1"/>
</dbReference>
<dbReference type="InterPro" id="IPR017853">
    <property type="entry name" value="GH"/>
</dbReference>
<keyword evidence="6" id="KW-0964">Secreted</keyword>
<feature type="domain" description="Fibronectin type III-like" evidence="18">
    <location>
        <begin position="615"/>
        <end position="684"/>
    </location>
</feature>
<comment type="similarity">
    <text evidence="4">Belongs to the glycosyl hydrolase 3 family.</text>
</comment>
<protein>
    <recommendedName>
        <fullName evidence="13">Probable beta-glucosidase G</fullName>
        <ecNumber evidence="5">3.2.1.21</ecNumber>
    </recommendedName>
    <alternativeName>
        <fullName evidence="14">Beta-D-glucoside glucohydrolase G</fullName>
    </alternativeName>
    <alternativeName>
        <fullName evidence="15">Cellobiase G</fullName>
    </alternativeName>
    <alternativeName>
        <fullName evidence="16">Gentiobiase G</fullName>
    </alternativeName>
</protein>
<dbReference type="PRINTS" id="PR00133">
    <property type="entry name" value="GLHYDRLASE3"/>
</dbReference>
<evidence type="ECO:0000256" key="16">
    <source>
        <dbReference type="ARBA" id="ARBA00041808"/>
    </source>
</evidence>
<dbReference type="Gene3D" id="3.20.20.300">
    <property type="entry name" value="Glycoside hydrolase, family 3, N-terminal domain"/>
    <property type="match status" value="1"/>
</dbReference>
<comment type="subcellular location">
    <subcellularLocation>
        <location evidence="2">Secreted</location>
    </subcellularLocation>
</comment>
<dbReference type="SMART" id="SM01217">
    <property type="entry name" value="Fn3_like"/>
    <property type="match status" value="1"/>
</dbReference>
<dbReference type="Gene3D" id="2.60.40.10">
    <property type="entry name" value="Immunoglobulins"/>
    <property type="match status" value="1"/>
</dbReference>
<evidence type="ECO:0000256" key="17">
    <source>
        <dbReference type="SAM" id="SignalP"/>
    </source>
</evidence>
<dbReference type="PANTHER" id="PTHR42715:SF12">
    <property type="entry name" value="BETA-GLUCOSIDASE G-RELATED"/>
    <property type="match status" value="1"/>
</dbReference>
<dbReference type="STRING" id="13706.A0A1X2HBX4"/>
<keyword evidence="8 19" id="KW-0378">Hydrolase</keyword>
<dbReference type="GO" id="GO:0005576">
    <property type="term" value="C:extracellular region"/>
    <property type="evidence" value="ECO:0007669"/>
    <property type="project" value="UniProtKB-SubCell"/>
</dbReference>
<dbReference type="Proteomes" id="UP000242180">
    <property type="component" value="Unassembled WGS sequence"/>
</dbReference>
<dbReference type="Gene3D" id="3.40.50.1700">
    <property type="entry name" value="Glycoside hydrolase family 3 C-terminal domain"/>
    <property type="match status" value="1"/>
</dbReference>
<evidence type="ECO:0000256" key="3">
    <source>
        <dbReference type="ARBA" id="ARBA00004987"/>
    </source>
</evidence>
<evidence type="ECO:0000256" key="14">
    <source>
        <dbReference type="ARBA" id="ARBA00041276"/>
    </source>
</evidence>
<dbReference type="GO" id="GO:0008422">
    <property type="term" value="F:beta-glucosidase activity"/>
    <property type="evidence" value="ECO:0007669"/>
    <property type="project" value="UniProtKB-EC"/>
</dbReference>
<organism evidence="19 20">
    <name type="scientific">Syncephalastrum racemosum</name>
    <name type="common">Filamentous fungus</name>
    <dbReference type="NCBI Taxonomy" id="13706"/>
    <lineage>
        <taxon>Eukaryota</taxon>
        <taxon>Fungi</taxon>
        <taxon>Fungi incertae sedis</taxon>
        <taxon>Mucoromycota</taxon>
        <taxon>Mucoromycotina</taxon>
        <taxon>Mucoromycetes</taxon>
        <taxon>Mucorales</taxon>
        <taxon>Syncephalastraceae</taxon>
        <taxon>Syncephalastrum</taxon>
    </lineage>
</organism>
<dbReference type="InterPro" id="IPR026891">
    <property type="entry name" value="Fn3-like"/>
</dbReference>